<reference evidence="21" key="1">
    <citation type="journal article" date="2013" name="Genome Biol. Evol.">
        <title>Punctuated emergences of genetic and phenotypic innovations in eumetazoan, bilaterian, euteleostome, and hominidae ancestors.</title>
        <authorList>
            <person name="Wenger Y."/>
            <person name="Galliot B."/>
        </authorList>
    </citation>
    <scope>NUCLEOTIDE SEQUENCE</scope>
    <source>
        <tissue evidence="21">Whole animals</tissue>
    </source>
</reference>
<dbReference type="GO" id="GO:0005509">
    <property type="term" value="F:calcium ion binding"/>
    <property type="evidence" value="ECO:0007669"/>
    <property type="project" value="InterPro"/>
</dbReference>
<gene>
    <name evidence="21" type="primary">CHP</name>
</gene>
<evidence type="ECO:0000256" key="13">
    <source>
        <dbReference type="ARBA" id="ARBA00022927"/>
    </source>
</evidence>
<organism evidence="21">
    <name type="scientific">Hydra vulgaris</name>
    <name type="common">Hydra</name>
    <name type="synonym">Hydra attenuata</name>
    <dbReference type="NCBI Taxonomy" id="6087"/>
    <lineage>
        <taxon>Eukaryota</taxon>
        <taxon>Metazoa</taxon>
        <taxon>Cnidaria</taxon>
        <taxon>Hydrozoa</taxon>
        <taxon>Hydroidolina</taxon>
        <taxon>Anthoathecata</taxon>
        <taxon>Aplanulata</taxon>
        <taxon>Hydridae</taxon>
        <taxon>Hydra</taxon>
    </lineage>
</organism>
<evidence type="ECO:0000256" key="1">
    <source>
        <dbReference type="ARBA" id="ARBA00004123"/>
    </source>
</evidence>
<dbReference type="SUPFAM" id="SSF47473">
    <property type="entry name" value="EF-hand"/>
    <property type="match status" value="1"/>
</dbReference>
<evidence type="ECO:0000256" key="10">
    <source>
        <dbReference type="ARBA" id="ARBA00022723"/>
    </source>
</evidence>
<dbReference type="PROSITE" id="PS50222">
    <property type="entry name" value="EF_HAND_2"/>
    <property type="match status" value="2"/>
</dbReference>
<dbReference type="Pfam" id="PF13499">
    <property type="entry name" value="EF-hand_7"/>
    <property type="match status" value="1"/>
</dbReference>
<dbReference type="GO" id="GO:0015031">
    <property type="term" value="P:protein transport"/>
    <property type="evidence" value="ECO:0007669"/>
    <property type="project" value="UniProtKB-KW"/>
</dbReference>
<comment type="similarity">
    <text evidence="19">Belongs to the calcineurin regulatory subunit family. CHP subfamily.</text>
</comment>
<evidence type="ECO:0000256" key="5">
    <source>
        <dbReference type="ARBA" id="ARBA00022448"/>
    </source>
</evidence>
<evidence type="ECO:0000256" key="2">
    <source>
        <dbReference type="ARBA" id="ARBA00004236"/>
    </source>
</evidence>
<dbReference type="InterPro" id="IPR011992">
    <property type="entry name" value="EF-hand-dom_pair"/>
</dbReference>
<dbReference type="Gene3D" id="1.10.238.10">
    <property type="entry name" value="EF-hand"/>
    <property type="match status" value="1"/>
</dbReference>
<keyword evidence="12" id="KW-0106">Calcium</keyword>
<keyword evidence="9" id="KW-0519">Myristate</keyword>
<keyword evidence="10" id="KW-0479">Metal-binding</keyword>
<proteinExistence type="evidence at transcript level"/>
<keyword evidence="16" id="KW-0539">Nucleus</keyword>
<keyword evidence="18" id="KW-0449">Lipoprotein</keyword>
<keyword evidence="15" id="KW-0455">Luminescence</keyword>
<sequence>MGSKCSLQLEESDIDEIQKETGFTANQIKRLYSRFCNLDKGNKAFLSRDDFKRIPELAINPLGERIIELFFGENHATEIGGEDGINFKAFMRALARFRSISSHNHNPLNTREHKLEYAFQMYDIHRTGGITKDNITHILKLMVGANKSSDQLTAIADRILQEAGNNDGVITFEEFSKIMLKTDFHTKMSIRFLAK</sequence>
<name>T2M767_HYDVU</name>
<keyword evidence="5" id="KW-0813">Transport</keyword>
<comment type="similarity">
    <text evidence="4">Belongs to the aequorin family.</text>
</comment>
<dbReference type="InterPro" id="IPR051875">
    <property type="entry name" value="Calcineurin_B_homologous"/>
</dbReference>
<keyword evidence="7" id="KW-0963">Cytoplasm</keyword>
<evidence type="ECO:0000256" key="3">
    <source>
        <dbReference type="ARBA" id="ARBA00004496"/>
    </source>
</evidence>
<evidence type="ECO:0000256" key="11">
    <source>
        <dbReference type="ARBA" id="ARBA00022737"/>
    </source>
</evidence>
<dbReference type="OrthoDB" id="191686at2759"/>
<keyword evidence="8" id="KW-0597">Phosphoprotein</keyword>
<evidence type="ECO:0000256" key="9">
    <source>
        <dbReference type="ARBA" id="ARBA00022707"/>
    </source>
</evidence>
<feature type="domain" description="EF-hand" evidence="20">
    <location>
        <begin position="165"/>
        <end position="185"/>
    </location>
</feature>
<keyword evidence="11" id="KW-0677">Repeat</keyword>
<evidence type="ECO:0000259" key="20">
    <source>
        <dbReference type="PROSITE" id="PS50222"/>
    </source>
</evidence>
<dbReference type="GO" id="GO:0005634">
    <property type="term" value="C:nucleus"/>
    <property type="evidence" value="ECO:0007669"/>
    <property type="project" value="UniProtKB-SubCell"/>
</dbReference>
<keyword evidence="13" id="KW-0653">Protein transport</keyword>
<evidence type="ECO:0000256" key="7">
    <source>
        <dbReference type="ARBA" id="ARBA00022490"/>
    </source>
</evidence>
<dbReference type="GO" id="GO:0005886">
    <property type="term" value="C:plasma membrane"/>
    <property type="evidence" value="ECO:0007669"/>
    <property type="project" value="UniProtKB-SubCell"/>
</dbReference>
<comment type="subcellular location">
    <subcellularLocation>
        <location evidence="2">Cell membrane</location>
    </subcellularLocation>
    <subcellularLocation>
        <location evidence="3">Cytoplasm</location>
    </subcellularLocation>
    <subcellularLocation>
        <location evidence="1">Nucleus</location>
    </subcellularLocation>
</comment>
<dbReference type="EMBL" id="HAAD01001570">
    <property type="protein sequence ID" value="CDG67802.1"/>
    <property type="molecule type" value="mRNA"/>
</dbReference>
<evidence type="ECO:0000313" key="21">
    <source>
        <dbReference type="EMBL" id="CDG67802.1"/>
    </source>
</evidence>
<protein>
    <submittedName>
        <fullName evidence="21">Calcium-binding protein p22</fullName>
    </submittedName>
</protein>
<dbReference type="InterPro" id="IPR002048">
    <property type="entry name" value="EF_hand_dom"/>
</dbReference>
<keyword evidence="17" id="KW-0599">Photoprotein</keyword>
<keyword evidence="6" id="KW-1003">Cell membrane</keyword>
<evidence type="ECO:0000256" key="19">
    <source>
        <dbReference type="ARBA" id="ARBA00038164"/>
    </source>
</evidence>
<evidence type="ECO:0000256" key="17">
    <source>
        <dbReference type="ARBA" id="ARBA00023262"/>
    </source>
</evidence>
<keyword evidence="14" id="KW-0472">Membrane</keyword>
<evidence type="ECO:0000256" key="16">
    <source>
        <dbReference type="ARBA" id="ARBA00023242"/>
    </source>
</evidence>
<accession>T2M767</accession>
<dbReference type="GO" id="GO:0005737">
    <property type="term" value="C:cytoplasm"/>
    <property type="evidence" value="ECO:0007669"/>
    <property type="project" value="UniProtKB-SubCell"/>
</dbReference>
<evidence type="ECO:0000256" key="6">
    <source>
        <dbReference type="ARBA" id="ARBA00022475"/>
    </source>
</evidence>
<feature type="domain" description="EF-hand" evidence="20">
    <location>
        <begin position="110"/>
        <end position="145"/>
    </location>
</feature>
<evidence type="ECO:0000256" key="8">
    <source>
        <dbReference type="ARBA" id="ARBA00022553"/>
    </source>
</evidence>
<evidence type="ECO:0000256" key="15">
    <source>
        <dbReference type="ARBA" id="ARBA00023223"/>
    </source>
</evidence>
<dbReference type="AlphaFoldDB" id="T2M767"/>
<evidence type="ECO:0000256" key="14">
    <source>
        <dbReference type="ARBA" id="ARBA00023136"/>
    </source>
</evidence>
<evidence type="ECO:0000256" key="4">
    <source>
        <dbReference type="ARBA" id="ARBA00007828"/>
    </source>
</evidence>
<evidence type="ECO:0000256" key="18">
    <source>
        <dbReference type="ARBA" id="ARBA00023288"/>
    </source>
</evidence>
<dbReference type="GO" id="GO:0008218">
    <property type="term" value="P:bioluminescence"/>
    <property type="evidence" value="ECO:0007669"/>
    <property type="project" value="UniProtKB-KW"/>
</dbReference>
<dbReference type="PANTHER" id="PTHR46002">
    <property type="entry name" value="EG:114D9.1 PROTEIN-RELATED"/>
    <property type="match status" value="1"/>
</dbReference>
<evidence type="ECO:0000256" key="12">
    <source>
        <dbReference type="ARBA" id="ARBA00022837"/>
    </source>
</evidence>